<sequence>MSNDTPDPRLANITVAHAPDRHRYELRDGDIVIGFTRYRTRTGNDPRRVFVHTEVDPAYGGLGLAARLVEFALDDVAAAGERIVPVCPYVAKYLRTHHNYDHLVDWPEAQQ</sequence>
<dbReference type="InterPro" id="IPR016181">
    <property type="entry name" value="Acyl_CoA_acyltransferase"/>
</dbReference>
<organism evidence="2 3">
    <name type="scientific">Rhodococcus rhodochrous KG-21</name>
    <dbReference type="NCBI Taxonomy" id="1441923"/>
    <lineage>
        <taxon>Bacteria</taxon>
        <taxon>Bacillati</taxon>
        <taxon>Actinomycetota</taxon>
        <taxon>Actinomycetes</taxon>
        <taxon>Mycobacteriales</taxon>
        <taxon>Nocardiaceae</taxon>
        <taxon>Rhodococcus</taxon>
    </lineage>
</organism>
<dbReference type="PANTHER" id="PTHR31435:SF10">
    <property type="entry name" value="BSR4717 PROTEIN"/>
    <property type="match status" value="1"/>
</dbReference>
<dbReference type="InterPro" id="IPR045057">
    <property type="entry name" value="Gcn5-rel_NAT"/>
</dbReference>
<dbReference type="EMBL" id="AZYO01000079">
    <property type="protein sequence ID" value="KOS54126.1"/>
    <property type="molecule type" value="Genomic_DNA"/>
</dbReference>
<dbReference type="InterPro" id="IPR031165">
    <property type="entry name" value="GNAT_YJDJ"/>
</dbReference>
<protein>
    <submittedName>
        <fullName evidence="2">Acetyltransferase</fullName>
    </submittedName>
</protein>
<dbReference type="Gene3D" id="3.40.630.30">
    <property type="match status" value="1"/>
</dbReference>
<accession>A0A0M8PDF6</accession>
<feature type="domain" description="N-acetyltransferase" evidence="1">
    <location>
        <begin position="16"/>
        <end position="105"/>
    </location>
</feature>
<evidence type="ECO:0000313" key="3">
    <source>
        <dbReference type="Proteomes" id="UP000037712"/>
    </source>
</evidence>
<comment type="caution">
    <text evidence="2">The sequence shown here is derived from an EMBL/GenBank/DDBJ whole genome shotgun (WGS) entry which is preliminary data.</text>
</comment>
<dbReference type="PROSITE" id="PS51729">
    <property type="entry name" value="GNAT_YJDJ"/>
    <property type="match status" value="1"/>
</dbReference>
<dbReference type="RefSeq" id="WP_054374568.1">
    <property type="nucleotide sequence ID" value="NZ_AZYO01000079.1"/>
</dbReference>
<dbReference type="AlphaFoldDB" id="A0A0M8PDF6"/>
<dbReference type="CDD" id="cd04301">
    <property type="entry name" value="NAT_SF"/>
    <property type="match status" value="1"/>
</dbReference>
<reference evidence="3" key="2">
    <citation type="submission" date="2015-01" db="EMBL/GenBank/DDBJ databases">
        <title>Draft genome sequence of potential hydrocarbon metabolising strain of Rhodococcus rhodochrous.</title>
        <authorList>
            <person name="Aggarwal R.K."/>
            <person name="Dawar C."/>
        </authorList>
    </citation>
    <scope>NUCLEOTIDE SEQUENCE [LARGE SCALE GENOMIC DNA]</scope>
    <source>
        <strain evidence="3">KG-21</strain>
    </source>
</reference>
<proteinExistence type="predicted"/>
<dbReference type="SUPFAM" id="SSF55729">
    <property type="entry name" value="Acyl-CoA N-acyltransferases (Nat)"/>
    <property type="match status" value="1"/>
</dbReference>
<dbReference type="Proteomes" id="UP000037712">
    <property type="component" value="Unassembled WGS sequence"/>
</dbReference>
<evidence type="ECO:0000313" key="2">
    <source>
        <dbReference type="EMBL" id="KOS54126.1"/>
    </source>
</evidence>
<evidence type="ECO:0000259" key="1">
    <source>
        <dbReference type="PROSITE" id="PS51729"/>
    </source>
</evidence>
<reference evidence="2 3" key="1">
    <citation type="journal article" date="2015" name="Genome Announc.">
        <title>Draft Genome Sequence of Rhodococcus rhodochrous Strain KG-21, a Soil Isolate from Oil Fields of Krishna-Godavari Basin, India.</title>
        <authorList>
            <person name="Dawar C."/>
            <person name="Aggarwal R.K."/>
        </authorList>
    </citation>
    <scope>NUCLEOTIDE SEQUENCE [LARGE SCALE GENOMIC DNA]</scope>
    <source>
        <strain evidence="2 3">KG-21</strain>
    </source>
</reference>
<keyword evidence="2" id="KW-0808">Transferase</keyword>
<name>A0A0M8PDF6_RHORH</name>
<dbReference type="GO" id="GO:0016740">
    <property type="term" value="F:transferase activity"/>
    <property type="evidence" value="ECO:0007669"/>
    <property type="project" value="UniProtKB-KW"/>
</dbReference>
<dbReference type="Pfam" id="PF14542">
    <property type="entry name" value="Acetyltransf_CG"/>
    <property type="match status" value="1"/>
</dbReference>
<dbReference type="PATRIC" id="fig|1441923.3.peg.4759"/>
<gene>
    <name evidence="2" type="ORF">Z051_21900</name>
</gene>
<dbReference type="PANTHER" id="PTHR31435">
    <property type="entry name" value="PROTEIN NATD1"/>
    <property type="match status" value="1"/>
</dbReference>